<gene>
    <name evidence="1" type="ORF">C8D88_107103</name>
</gene>
<evidence type="ECO:0000313" key="2">
    <source>
        <dbReference type="Proteomes" id="UP000246005"/>
    </source>
</evidence>
<dbReference type="RefSeq" id="WP_170155049.1">
    <property type="nucleotide sequence ID" value="NZ_QGHB01000007.1"/>
</dbReference>
<name>A0A316HW31_9PSEU</name>
<comment type="caution">
    <text evidence="1">The sequence shown here is derived from an EMBL/GenBank/DDBJ whole genome shotgun (WGS) entry which is preliminary data.</text>
</comment>
<reference evidence="1 2" key="1">
    <citation type="submission" date="2018-05" db="EMBL/GenBank/DDBJ databases">
        <title>Genomic Encyclopedia of Type Strains, Phase IV (KMG-IV): sequencing the most valuable type-strain genomes for metagenomic binning, comparative biology and taxonomic classification.</title>
        <authorList>
            <person name="Goeker M."/>
        </authorList>
    </citation>
    <scope>NUCLEOTIDE SEQUENCE [LARGE SCALE GENOMIC DNA]</scope>
    <source>
        <strain evidence="1 2">DSM 45480</strain>
    </source>
</reference>
<dbReference type="AlphaFoldDB" id="A0A316HW31"/>
<protein>
    <submittedName>
        <fullName evidence="1">Beta-galactosidase-like protein</fullName>
    </submittedName>
</protein>
<sequence length="54" mass="5843">MVSPPAARWLRWPNRTDEPVEVSEVTGDVIVGPADGRQLVLPPRAVAVLCRHAG</sequence>
<dbReference type="EMBL" id="QGHB01000007">
    <property type="protein sequence ID" value="PWK84896.1"/>
    <property type="molecule type" value="Genomic_DNA"/>
</dbReference>
<proteinExistence type="predicted"/>
<organism evidence="1 2">
    <name type="scientific">Lentzea atacamensis</name>
    <dbReference type="NCBI Taxonomy" id="531938"/>
    <lineage>
        <taxon>Bacteria</taxon>
        <taxon>Bacillati</taxon>
        <taxon>Actinomycetota</taxon>
        <taxon>Actinomycetes</taxon>
        <taxon>Pseudonocardiales</taxon>
        <taxon>Pseudonocardiaceae</taxon>
        <taxon>Lentzea</taxon>
    </lineage>
</organism>
<evidence type="ECO:0000313" key="1">
    <source>
        <dbReference type="EMBL" id="PWK84896.1"/>
    </source>
</evidence>
<dbReference type="Proteomes" id="UP000246005">
    <property type="component" value="Unassembled WGS sequence"/>
</dbReference>
<accession>A0A316HW31</accession>